<dbReference type="GO" id="GO:0005840">
    <property type="term" value="C:ribosome"/>
    <property type="evidence" value="ECO:0007669"/>
    <property type="project" value="UniProtKB-KW"/>
</dbReference>
<dbReference type="RefSeq" id="XP_018689898.1">
    <property type="nucleotide sequence ID" value="XM_018841217.1"/>
</dbReference>
<sequence length="242" mass="26940">MASPSRGRLLQLMQLQCSIFSTTFNPMHQRLGNKVLRQRLKGPALASYYPRRSATVEDVLDEFKKFDLEGFNEEEDDRLENVAFAKLRGKGAPKKKKTAAGTVVKLPISQQDTNTACRESPQQEEEITFAEEGLVLLYLTTKIPTMNLIYARSATLDLFLSLLASIQSVIPILDLCELRSFVQLLSEACLACVQMVVLFSSTGLHRSVPPATDLGVIGTRVRDRPWCSIHVSGNLQPYLAPL</sequence>
<keyword evidence="8" id="KW-1185">Reference proteome</keyword>
<reference evidence="7 8" key="1">
    <citation type="submission" date="2016-04" db="EMBL/GenBank/DDBJ databases">
        <title>Draft genome of Fonsecaea erecta CBS 125763.</title>
        <authorList>
            <person name="Weiss V.A."/>
            <person name="Vicente V.A."/>
            <person name="Raittz R.T."/>
            <person name="Moreno L.F."/>
            <person name="De Souza E.M."/>
            <person name="Pedrosa F.O."/>
            <person name="Steffens M.B."/>
            <person name="Faoro H."/>
            <person name="Tadra-Sfeir M.Z."/>
            <person name="Najafzadeh M.J."/>
            <person name="Felipe M.S."/>
            <person name="Teixeira M."/>
            <person name="Sun J."/>
            <person name="Xi L."/>
            <person name="Gomes R."/>
            <person name="De Azevedo C.M."/>
            <person name="Salgado C.G."/>
            <person name="Da Silva M.B."/>
            <person name="Nascimento M.F."/>
            <person name="Queiroz-Telles F."/>
            <person name="Attili D.S."/>
            <person name="Gorbushina A."/>
        </authorList>
    </citation>
    <scope>NUCLEOTIDE SEQUENCE [LARGE SCALE GENOMIC DNA]</scope>
    <source>
        <strain evidence="7 8">CBS 125763</strain>
    </source>
</reference>
<evidence type="ECO:0000313" key="8">
    <source>
        <dbReference type="Proteomes" id="UP000078343"/>
    </source>
</evidence>
<dbReference type="OrthoDB" id="2257454at2759"/>
<name>A0A178ZAN9_9EURO</name>
<dbReference type="AlphaFoldDB" id="A0A178ZAN9"/>
<dbReference type="Pfam" id="PF08293">
    <property type="entry name" value="MRP-S33"/>
    <property type="match status" value="1"/>
</dbReference>
<protein>
    <recommendedName>
        <fullName evidence="6">Small ribosomal subunit protein mS33</fullName>
    </recommendedName>
</protein>
<dbReference type="InterPro" id="IPR013219">
    <property type="entry name" value="Ribosomal_mS33"/>
</dbReference>
<comment type="similarity">
    <text evidence="2">Belongs to the mitochondrion-specific ribosomal protein mS33 family.</text>
</comment>
<evidence type="ECO:0000256" key="2">
    <source>
        <dbReference type="ARBA" id="ARBA00008970"/>
    </source>
</evidence>
<accession>A0A178ZAN9</accession>
<gene>
    <name evidence="7" type="ORF">AYL99_09710</name>
</gene>
<dbReference type="GO" id="GO:0005739">
    <property type="term" value="C:mitochondrion"/>
    <property type="evidence" value="ECO:0007669"/>
    <property type="project" value="UniProtKB-SubCell"/>
</dbReference>
<keyword evidence="3" id="KW-0689">Ribosomal protein</keyword>
<evidence type="ECO:0000256" key="5">
    <source>
        <dbReference type="ARBA" id="ARBA00023274"/>
    </source>
</evidence>
<evidence type="ECO:0000256" key="4">
    <source>
        <dbReference type="ARBA" id="ARBA00023128"/>
    </source>
</evidence>
<dbReference type="STRING" id="1367422.A0A178ZAN9"/>
<comment type="caution">
    <text evidence="7">The sequence shown here is derived from an EMBL/GenBank/DDBJ whole genome shotgun (WGS) entry which is preliminary data.</text>
</comment>
<dbReference type="GeneID" id="30013878"/>
<dbReference type="PANTHER" id="PTHR13362">
    <property type="entry name" value="MITOCHONDRIAL RIBOSOMAL PROTEIN S33"/>
    <property type="match status" value="1"/>
</dbReference>
<evidence type="ECO:0000256" key="1">
    <source>
        <dbReference type="ARBA" id="ARBA00004173"/>
    </source>
</evidence>
<proteinExistence type="inferred from homology"/>
<evidence type="ECO:0000256" key="6">
    <source>
        <dbReference type="ARBA" id="ARBA00035132"/>
    </source>
</evidence>
<keyword evidence="5" id="KW-0687">Ribonucleoprotein</keyword>
<organism evidence="7 8">
    <name type="scientific">Fonsecaea erecta</name>
    <dbReference type="NCBI Taxonomy" id="1367422"/>
    <lineage>
        <taxon>Eukaryota</taxon>
        <taxon>Fungi</taxon>
        <taxon>Dikarya</taxon>
        <taxon>Ascomycota</taxon>
        <taxon>Pezizomycotina</taxon>
        <taxon>Eurotiomycetes</taxon>
        <taxon>Chaetothyriomycetidae</taxon>
        <taxon>Chaetothyriales</taxon>
        <taxon>Herpotrichiellaceae</taxon>
        <taxon>Fonsecaea</taxon>
    </lineage>
</organism>
<keyword evidence="4" id="KW-0496">Mitochondrion</keyword>
<comment type="subcellular location">
    <subcellularLocation>
        <location evidence="1">Mitochondrion</location>
    </subcellularLocation>
</comment>
<evidence type="ECO:0000313" key="7">
    <source>
        <dbReference type="EMBL" id="OAP56531.1"/>
    </source>
</evidence>
<dbReference type="GO" id="GO:1990904">
    <property type="term" value="C:ribonucleoprotein complex"/>
    <property type="evidence" value="ECO:0007669"/>
    <property type="project" value="UniProtKB-KW"/>
</dbReference>
<dbReference type="PANTHER" id="PTHR13362:SF2">
    <property type="entry name" value="SMALL RIBOSOMAL SUBUNIT PROTEIN MS33"/>
    <property type="match status" value="1"/>
</dbReference>
<evidence type="ECO:0000256" key="3">
    <source>
        <dbReference type="ARBA" id="ARBA00022980"/>
    </source>
</evidence>
<dbReference type="EMBL" id="LVYI01000009">
    <property type="protein sequence ID" value="OAP56531.1"/>
    <property type="molecule type" value="Genomic_DNA"/>
</dbReference>
<dbReference type="Proteomes" id="UP000078343">
    <property type="component" value="Unassembled WGS sequence"/>
</dbReference>